<dbReference type="GO" id="GO:0004740">
    <property type="term" value="F:pyruvate dehydrogenase (acetyl-transferring) kinase activity"/>
    <property type="evidence" value="ECO:0007669"/>
    <property type="project" value="TreeGrafter"/>
</dbReference>
<dbReference type="PANTHER" id="PTHR11947">
    <property type="entry name" value="PYRUVATE DEHYDROGENASE KINASE"/>
    <property type="match status" value="1"/>
</dbReference>
<dbReference type="EMBL" id="CP064812">
    <property type="protein sequence ID" value="QPG73822.1"/>
    <property type="molecule type" value="Genomic_DNA"/>
</dbReference>
<reference evidence="9" key="1">
    <citation type="submission" date="2020-10" db="EMBL/GenBank/DDBJ databases">
        <authorList>
            <person name="Roach M.J.R."/>
        </authorList>
    </citation>
    <scope>NUCLEOTIDE SEQUENCE</scope>
    <source>
        <strain evidence="9">CBS 1945</strain>
    </source>
</reference>
<keyword evidence="5 7" id="KW-0067">ATP-binding</keyword>
<gene>
    <name evidence="9" type="ORF">FOA43_001136</name>
</gene>
<keyword evidence="4 7" id="KW-0418">Kinase</keyword>
<organism evidence="9 10">
    <name type="scientific">Eeniella nana</name>
    <name type="common">Yeast</name>
    <name type="synonym">Brettanomyces nanus</name>
    <dbReference type="NCBI Taxonomy" id="13502"/>
    <lineage>
        <taxon>Eukaryota</taxon>
        <taxon>Fungi</taxon>
        <taxon>Dikarya</taxon>
        <taxon>Ascomycota</taxon>
        <taxon>Saccharomycotina</taxon>
        <taxon>Pichiomycetes</taxon>
        <taxon>Pichiales</taxon>
        <taxon>Pichiaceae</taxon>
        <taxon>Brettanomyces</taxon>
    </lineage>
</organism>
<comment type="similarity">
    <text evidence="1 7">Belongs to the PDK/BCKDK protein kinase family.</text>
</comment>
<evidence type="ECO:0000256" key="6">
    <source>
        <dbReference type="ARBA" id="ARBA00023128"/>
    </source>
</evidence>
<evidence type="ECO:0000256" key="5">
    <source>
        <dbReference type="ARBA" id="ARBA00022840"/>
    </source>
</evidence>
<proteinExistence type="inferred from homology"/>
<dbReference type="InterPro" id="IPR039028">
    <property type="entry name" value="BCKD/PDK"/>
</dbReference>
<dbReference type="GO" id="GO:0005524">
    <property type="term" value="F:ATP binding"/>
    <property type="evidence" value="ECO:0007669"/>
    <property type="project" value="UniProtKB-UniRule"/>
</dbReference>
<dbReference type="KEGG" id="bnn:FOA43_001136"/>
<keyword evidence="2 7" id="KW-0808">Transferase</keyword>
<dbReference type="SUPFAM" id="SSF55874">
    <property type="entry name" value="ATPase domain of HSP90 chaperone/DNA topoisomerase II/histidine kinase"/>
    <property type="match status" value="1"/>
</dbReference>
<dbReference type="RefSeq" id="XP_038777387.1">
    <property type="nucleotide sequence ID" value="XM_038921459.1"/>
</dbReference>
<dbReference type="PANTHER" id="PTHR11947:SF25">
    <property type="entry name" value="[PYRUVATE DEHYDROGENASE (ACETYL-TRANSFERRING)] KINASE 2, MITOCHONDRIAL"/>
    <property type="match status" value="1"/>
</dbReference>
<dbReference type="Gene3D" id="3.30.565.10">
    <property type="entry name" value="Histidine kinase-like ATPase, C-terminal domain"/>
    <property type="match status" value="1"/>
</dbReference>
<evidence type="ECO:0000256" key="4">
    <source>
        <dbReference type="ARBA" id="ARBA00022777"/>
    </source>
</evidence>
<protein>
    <recommendedName>
        <fullName evidence="7">Protein-serine/threonine kinase</fullName>
        <ecNumber evidence="7">2.7.11.-</ecNumber>
    </recommendedName>
</protein>
<dbReference type="InterPro" id="IPR018955">
    <property type="entry name" value="BCDHK/PDK_N"/>
</dbReference>
<sequence>MAKYPTLKLSALASKIDSTVPFQPQYSNLLNEQHFYQNGTMLSWANKQAHPVTLRQLANFGQKLNKTKILSSANFVRNELPIRLSLRVREMQKLRFNITNNYHLNQVYQSYCYCFNAFRRTRRIDTLEDNEKFCHFLSNVLDDHLIVLPHLMMGSLEVSILRSMPQQSLDSFISNMIRSRISRRVIMEQHISLSESFQSQSDSVVERPHNYIGAAFELGSAHDHLKLTAEAVKSYLRTMYPTLKMPELVIEGPDVKFEFLTSHLNYIFAEIFRNAFKATIINMLKQNSHLSEQELGHLQPPPVVVQVSSNKKFASFKFSDQGGGMSNDRLGKVWSFGKSPELATQYLQNFHRMSGLNMPERLPILDHQYWDDPDESHVHYREALTGILGNLGRIESGKVPQKSTLLDLAGRPFKYTLGISLPMCKVYTDYWNGTLEMYSVEGYGSDVYLTFGKIGANNDPLRLDRA</sequence>
<evidence type="ECO:0000256" key="1">
    <source>
        <dbReference type="ARBA" id="ARBA00006155"/>
    </source>
</evidence>
<comment type="subcellular location">
    <subcellularLocation>
        <location evidence="7">Mitochondrion matrix</location>
    </subcellularLocation>
</comment>
<name>A0A875S137_EENNA</name>
<dbReference type="GO" id="GO:0010906">
    <property type="term" value="P:regulation of glucose metabolic process"/>
    <property type="evidence" value="ECO:0007669"/>
    <property type="project" value="TreeGrafter"/>
</dbReference>
<dbReference type="SUPFAM" id="SSF69012">
    <property type="entry name" value="alpha-ketoacid dehydrogenase kinase, N-terminal domain"/>
    <property type="match status" value="1"/>
</dbReference>
<evidence type="ECO:0000313" key="9">
    <source>
        <dbReference type="EMBL" id="QPG73822.1"/>
    </source>
</evidence>
<keyword evidence="3 7" id="KW-0547">Nucleotide-binding</keyword>
<dbReference type="Gene3D" id="1.20.140.20">
    <property type="entry name" value="Alpha-ketoacid/pyruvate dehydrogenase kinase, N-terminal domain"/>
    <property type="match status" value="1"/>
</dbReference>
<dbReference type="AlphaFoldDB" id="A0A875S137"/>
<dbReference type="InterPro" id="IPR036890">
    <property type="entry name" value="HATPase_C_sf"/>
</dbReference>
<evidence type="ECO:0000313" key="10">
    <source>
        <dbReference type="Proteomes" id="UP000662931"/>
    </source>
</evidence>
<evidence type="ECO:0000256" key="7">
    <source>
        <dbReference type="RuleBase" id="RU366032"/>
    </source>
</evidence>
<dbReference type="GeneID" id="62194537"/>
<dbReference type="EC" id="2.7.11.-" evidence="7"/>
<keyword evidence="6 7" id="KW-0496">Mitochondrion</keyword>
<evidence type="ECO:0000259" key="8">
    <source>
        <dbReference type="Pfam" id="PF10436"/>
    </source>
</evidence>
<dbReference type="OrthoDB" id="407390at2759"/>
<dbReference type="Proteomes" id="UP000662931">
    <property type="component" value="Chromosome 1"/>
</dbReference>
<dbReference type="Pfam" id="PF10436">
    <property type="entry name" value="BCDHK_Adom3"/>
    <property type="match status" value="1"/>
</dbReference>
<evidence type="ECO:0000256" key="3">
    <source>
        <dbReference type="ARBA" id="ARBA00022741"/>
    </source>
</evidence>
<keyword evidence="10" id="KW-1185">Reference proteome</keyword>
<accession>A0A875S137</accession>
<evidence type="ECO:0000256" key="2">
    <source>
        <dbReference type="ARBA" id="ARBA00022679"/>
    </source>
</evidence>
<dbReference type="InterPro" id="IPR036784">
    <property type="entry name" value="AK/P_DHK_N_sf"/>
</dbReference>
<feature type="domain" description="Branched-chain alpha-ketoacid dehydrogenase kinase/Pyruvate dehydrogenase kinase N-terminal" evidence="8">
    <location>
        <begin position="51"/>
        <end position="213"/>
    </location>
</feature>
<dbReference type="GO" id="GO:0005759">
    <property type="term" value="C:mitochondrial matrix"/>
    <property type="evidence" value="ECO:0007669"/>
    <property type="project" value="UniProtKB-SubCell"/>
</dbReference>